<dbReference type="GO" id="GO:0005739">
    <property type="term" value="C:mitochondrion"/>
    <property type="evidence" value="ECO:0007669"/>
    <property type="project" value="UniProtKB-ARBA"/>
</dbReference>
<keyword evidence="2 10" id="KW-0436">Ligase</keyword>
<dbReference type="PRINTS" id="PR01041">
    <property type="entry name" value="TRNASYNTHMET"/>
</dbReference>
<dbReference type="OrthoDB" id="24670at2759"/>
<dbReference type="InterPro" id="IPR033911">
    <property type="entry name" value="MetRS_core"/>
</dbReference>
<dbReference type="Pfam" id="PF09334">
    <property type="entry name" value="tRNA-synt_1g"/>
    <property type="match status" value="1"/>
</dbReference>
<evidence type="ECO:0000313" key="13">
    <source>
        <dbReference type="Proteomes" id="UP000759131"/>
    </source>
</evidence>
<dbReference type="EMBL" id="OC871179">
    <property type="protein sequence ID" value="CAD7635337.1"/>
    <property type="molecule type" value="Genomic_DNA"/>
</dbReference>
<feature type="non-terminal residue" evidence="12">
    <location>
        <position position="1"/>
    </location>
</feature>
<dbReference type="SUPFAM" id="SSF52374">
    <property type="entry name" value="Nucleotidylyl transferase"/>
    <property type="match status" value="1"/>
</dbReference>
<feature type="non-terminal residue" evidence="12">
    <location>
        <position position="502"/>
    </location>
</feature>
<dbReference type="GO" id="GO:0004825">
    <property type="term" value="F:methionine-tRNA ligase activity"/>
    <property type="evidence" value="ECO:0007669"/>
    <property type="project" value="UniProtKB-EC"/>
</dbReference>
<keyword evidence="3 10" id="KW-0547">Nucleotide-binding</keyword>
<dbReference type="InterPro" id="IPR015413">
    <property type="entry name" value="Methionyl/Leucyl_tRNA_Synth"/>
</dbReference>
<dbReference type="Proteomes" id="UP000759131">
    <property type="component" value="Unassembled WGS sequence"/>
</dbReference>
<dbReference type="InterPro" id="IPR009080">
    <property type="entry name" value="tRNAsynth_Ia_anticodon-bd"/>
</dbReference>
<evidence type="ECO:0000256" key="7">
    <source>
        <dbReference type="ARBA" id="ARBA00026124"/>
    </source>
</evidence>
<dbReference type="PANTHER" id="PTHR43326:SF1">
    <property type="entry name" value="METHIONINE--TRNA LIGASE, MITOCHONDRIAL"/>
    <property type="match status" value="1"/>
</dbReference>
<keyword evidence="6 10" id="KW-0030">Aminoacyl-tRNA synthetase</keyword>
<dbReference type="Gene3D" id="1.10.730.10">
    <property type="entry name" value="Isoleucyl-tRNA Synthetase, Domain 1"/>
    <property type="match status" value="1"/>
</dbReference>
<comment type="similarity">
    <text evidence="10">Belongs to the class-I aminoacyl-tRNA synthetase family.</text>
</comment>
<dbReference type="InterPro" id="IPR023457">
    <property type="entry name" value="Met-tRNA_synth_2"/>
</dbReference>
<organism evidence="12">
    <name type="scientific">Medioppia subpectinata</name>
    <dbReference type="NCBI Taxonomy" id="1979941"/>
    <lineage>
        <taxon>Eukaryota</taxon>
        <taxon>Metazoa</taxon>
        <taxon>Ecdysozoa</taxon>
        <taxon>Arthropoda</taxon>
        <taxon>Chelicerata</taxon>
        <taxon>Arachnida</taxon>
        <taxon>Acari</taxon>
        <taxon>Acariformes</taxon>
        <taxon>Sarcoptiformes</taxon>
        <taxon>Oribatida</taxon>
        <taxon>Brachypylina</taxon>
        <taxon>Oppioidea</taxon>
        <taxon>Oppiidae</taxon>
        <taxon>Medioppia</taxon>
    </lineage>
</organism>
<accession>A0A7R9L588</accession>
<evidence type="ECO:0000256" key="2">
    <source>
        <dbReference type="ARBA" id="ARBA00022598"/>
    </source>
</evidence>
<evidence type="ECO:0000256" key="1">
    <source>
        <dbReference type="ARBA" id="ARBA00012838"/>
    </source>
</evidence>
<evidence type="ECO:0000256" key="6">
    <source>
        <dbReference type="ARBA" id="ARBA00023146"/>
    </source>
</evidence>
<evidence type="ECO:0000256" key="3">
    <source>
        <dbReference type="ARBA" id="ARBA00022741"/>
    </source>
</evidence>
<dbReference type="CDD" id="cd00814">
    <property type="entry name" value="MetRS_core"/>
    <property type="match status" value="1"/>
</dbReference>
<feature type="domain" description="Methionyl/Leucyl tRNA synthetase" evidence="11">
    <location>
        <begin position="18"/>
        <end position="375"/>
    </location>
</feature>
<dbReference type="NCBIfam" id="TIGR00398">
    <property type="entry name" value="metG"/>
    <property type="match status" value="1"/>
</dbReference>
<protein>
    <recommendedName>
        <fullName evidence="7">Methionine--tRNA ligase, mitochondrial</fullName>
        <ecNumber evidence="1">6.1.1.10</ecNumber>
    </recommendedName>
    <alternativeName>
        <fullName evidence="8">Mitochondrial methionyl-tRNA synthetase</fullName>
    </alternativeName>
</protein>
<comment type="catalytic activity">
    <reaction evidence="9">
        <text>tRNA(Met) + L-methionine + ATP = L-methionyl-tRNA(Met) + AMP + diphosphate</text>
        <dbReference type="Rhea" id="RHEA:13481"/>
        <dbReference type="Rhea" id="RHEA-COMP:9667"/>
        <dbReference type="Rhea" id="RHEA-COMP:9698"/>
        <dbReference type="ChEBI" id="CHEBI:30616"/>
        <dbReference type="ChEBI" id="CHEBI:33019"/>
        <dbReference type="ChEBI" id="CHEBI:57844"/>
        <dbReference type="ChEBI" id="CHEBI:78442"/>
        <dbReference type="ChEBI" id="CHEBI:78530"/>
        <dbReference type="ChEBI" id="CHEBI:456215"/>
        <dbReference type="EC" id="6.1.1.10"/>
    </reaction>
</comment>
<dbReference type="Gene3D" id="2.170.220.10">
    <property type="match status" value="1"/>
</dbReference>
<dbReference type="FunFam" id="2.170.220.10:FF:000001">
    <property type="entry name" value="methionine--tRNA ligase, mitochondrial"/>
    <property type="match status" value="1"/>
</dbReference>
<name>A0A7R9L588_9ACAR</name>
<evidence type="ECO:0000256" key="8">
    <source>
        <dbReference type="ARBA" id="ARBA00030331"/>
    </source>
</evidence>
<reference evidence="12" key="1">
    <citation type="submission" date="2020-11" db="EMBL/GenBank/DDBJ databases">
        <authorList>
            <person name="Tran Van P."/>
        </authorList>
    </citation>
    <scope>NUCLEOTIDE SEQUENCE</scope>
</reference>
<dbReference type="EMBL" id="CAJPIZ010016604">
    <property type="protein sequence ID" value="CAG2115767.1"/>
    <property type="molecule type" value="Genomic_DNA"/>
</dbReference>
<evidence type="ECO:0000313" key="12">
    <source>
        <dbReference type="EMBL" id="CAD7635337.1"/>
    </source>
</evidence>
<keyword evidence="5 10" id="KW-0648">Protein biosynthesis</keyword>
<evidence type="ECO:0000256" key="9">
    <source>
        <dbReference type="ARBA" id="ARBA00047364"/>
    </source>
</evidence>
<dbReference type="PANTHER" id="PTHR43326">
    <property type="entry name" value="METHIONYL-TRNA SYNTHETASE"/>
    <property type="match status" value="1"/>
</dbReference>
<dbReference type="GO" id="GO:0005524">
    <property type="term" value="F:ATP binding"/>
    <property type="evidence" value="ECO:0007669"/>
    <property type="project" value="UniProtKB-KW"/>
</dbReference>
<evidence type="ECO:0000256" key="5">
    <source>
        <dbReference type="ARBA" id="ARBA00022917"/>
    </source>
</evidence>
<dbReference type="AlphaFoldDB" id="A0A7R9L588"/>
<keyword evidence="13" id="KW-1185">Reference proteome</keyword>
<sequence>FIQLRRYSLLSNDKQNTYFITTPIFYVNSVPHIGHLYSAIIADTFHRFHRICGKTNTTFSTGTDEYGIKIQRAAQLRGIETKLFCDQISQQFRSLFESSDIGFTHFIRTTDDLHRNSVQTFWTTLVNNGFIYKSSYEGWYCVSDETFVTETQTFINENNIRVSTESGNAVEWSSEENYIFKLSQFKDKIVDWINSGDTVQPSVFAHILRHEVEKGLRDISVSRPKGRVNWGIEVPNDSEQVIYVWFDALINYLTVSGYPGDKNHIWPPDCQVIGKDILKFHGIYWPAFLMAAGLEPPHSLLCHSHWLRDDIKMSKSKGNVVDPFQCIKDYTSDGFRYFLLRQGSLHTDSNFTELNVKKYLNAELADNFGNLLSRCTAKAINKSQMFPNLSLNDLLIVENESSKLIEMIQNLAQNCENHYLNGNFHLVINDIMDCLRMNNIFFNETKPWLLAKQDNEFLRLQSVLCITLEALRVESIVRNAIGLMPKRPSAQIVVLIRRQPLL</sequence>
<proteinExistence type="inferred from homology"/>
<evidence type="ECO:0000259" key="11">
    <source>
        <dbReference type="Pfam" id="PF09334"/>
    </source>
</evidence>
<evidence type="ECO:0000256" key="4">
    <source>
        <dbReference type="ARBA" id="ARBA00022840"/>
    </source>
</evidence>
<evidence type="ECO:0000256" key="10">
    <source>
        <dbReference type="RuleBase" id="RU363039"/>
    </source>
</evidence>
<keyword evidence="4 10" id="KW-0067">ATP-binding</keyword>
<gene>
    <name evidence="12" type="ORF">OSB1V03_LOCUS15728</name>
</gene>
<dbReference type="EC" id="6.1.1.10" evidence="1"/>
<dbReference type="InterPro" id="IPR014729">
    <property type="entry name" value="Rossmann-like_a/b/a_fold"/>
</dbReference>
<dbReference type="Gene3D" id="3.40.50.620">
    <property type="entry name" value="HUPs"/>
    <property type="match status" value="1"/>
</dbReference>
<dbReference type="GO" id="GO:0006431">
    <property type="term" value="P:methionyl-tRNA aminoacylation"/>
    <property type="evidence" value="ECO:0007669"/>
    <property type="project" value="InterPro"/>
</dbReference>
<dbReference type="SUPFAM" id="SSF47323">
    <property type="entry name" value="Anticodon-binding domain of a subclass of class I aminoacyl-tRNA synthetases"/>
    <property type="match status" value="1"/>
</dbReference>
<dbReference type="InterPro" id="IPR014758">
    <property type="entry name" value="Met-tRNA_synth"/>
</dbReference>